<keyword evidence="1 4" id="KW-0805">Transcription regulation</keyword>
<dbReference type="InterPro" id="IPR026282">
    <property type="entry name" value="MJ1563"/>
</dbReference>
<evidence type="ECO:0000313" key="7">
    <source>
        <dbReference type="Proteomes" id="UP000295632"/>
    </source>
</evidence>
<gene>
    <name evidence="6" type="ORF">EV213_1214</name>
</gene>
<feature type="domain" description="HTH marR-type" evidence="5">
    <location>
        <begin position="25"/>
        <end position="76"/>
    </location>
</feature>
<keyword evidence="3 4" id="KW-0804">Transcription</keyword>
<dbReference type="OrthoDB" id="9800374at2"/>
<dbReference type="EMBL" id="SNYJ01000021">
    <property type="protein sequence ID" value="TDQ35387.1"/>
    <property type="molecule type" value="Genomic_DNA"/>
</dbReference>
<sequence>MSNDTNSTFDVSPMNQLTAHWLQIYGLTSSEALVLSTLYSHNTPKTNEDLCTMLGLSTTTASKNLRILVDKNLVKKTWVKGFRKAHFSAERDLFKQFQYAFADPLRSQIHSYIKRLEDIGANVENDSNEQTRILSLLTFFEEMDRRIEALGKLNP</sequence>
<protein>
    <recommendedName>
        <fullName evidence="4">HTH-type transcriptional regulator</fullName>
    </recommendedName>
</protein>
<dbReference type="InterPro" id="IPR000835">
    <property type="entry name" value="HTH_MarR-typ"/>
</dbReference>
<evidence type="ECO:0000313" key="6">
    <source>
        <dbReference type="EMBL" id="TDQ35387.1"/>
    </source>
</evidence>
<dbReference type="PANTHER" id="PTHR38465:SF1">
    <property type="entry name" value="HTH-TYPE TRANSCRIPTIONAL REGULATOR MJ1563-RELATED"/>
    <property type="match status" value="1"/>
</dbReference>
<dbReference type="RefSeq" id="WP_133581870.1">
    <property type="nucleotide sequence ID" value="NZ_SNYJ01000021.1"/>
</dbReference>
<evidence type="ECO:0000256" key="3">
    <source>
        <dbReference type="ARBA" id="ARBA00023163"/>
    </source>
</evidence>
<dbReference type="InterPro" id="IPR052362">
    <property type="entry name" value="HTH-GbsR_regulator"/>
</dbReference>
<dbReference type="InterPro" id="IPR036390">
    <property type="entry name" value="WH_DNA-bd_sf"/>
</dbReference>
<dbReference type="GO" id="GO:0003700">
    <property type="term" value="F:DNA-binding transcription factor activity"/>
    <property type="evidence" value="ECO:0007669"/>
    <property type="project" value="InterPro"/>
</dbReference>
<dbReference type="Gene3D" id="1.10.10.10">
    <property type="entry name" value="Winged helix-like DNA-binding domain superfamily/Winged helix DNA-binding domain"/>
    <property type="match status" value="1"/>
</dbReference>
<evidence type="ECO:0000256" key="2">
    <source>
        <dbReference type="ARBA" id="ARBA00023125"/>
    </source>
</evidence>
<reference evidence="6 7" key="1">
    <citation type="submission" date="2019-03" db="EMBL/GenBank/DDBJ databases">
        <title>Genomic Encyclopedia of Type Strains, Phase IV (KMG-IV): sequencing the most valuable type-strain genomes for metagenomic binning, comparative biology and taxonomic classification.</title>
        <authorList>
            <person name="Goeker M."/>
        </authorList>
    </citation>
    <scope>NUCLEOTIDE SEQUENCE [LARGE SCALE GENOMIC DNA]</scope>
    <source>
        <strain evidence="6 7">DSM 28697</strain>
    </source>
</reference>
<evidence type="ECO:0000259" key="5">
    <source>
        <dbReference type="Pfam" id="PF12802"/>
    </source>
</evidence>
<dbReference type="AlphaFoldDB" id="A0A4R6TSB9"/>
<dbReference type="Pfam" id="PF12802">
    <property type="entry name" value="MarR_2"/>
    <property type="match status" value="1"/>
</dbReference>
<comment type="caution">
    <text evidence="6">The sequence shown here is derived from an EMBL/GenBank/DDBJ whole genome shotgun (WGS) entry which is preliminary data.</text>
</comment>
<keyword evidence="2 4" id="KW-0238">DNA-binding</keyword>
<evidence type="ECO:0000256" key="1">
    <source>
        <dbReference type="ARBA" id="ARBA00023015"/>
    </source>
</evidence>
<organism evidence="6 7">
    <name type="scientific">Aureibacillus halotolerans</name>
    <dbReference type="NCBI Taxonomy" id="1508390"/>
    <lineage>
        <taxon>Bacteria</taxon>
        <taxon>Bacillati</taxon>
        <taxon>Bacillota</taxon>
        <taxon>Bacilli</taxon>
        <taxon>Bacillales</taxon>
        <taxon>Bacillaceae</taxon>
        <taxon>Aureibacillus</taxon>
    </lineage>
</organism>
<keyword evidence="7" id="KW-1185">Reference proteome</keyword>
<comment type="similarity">
    <text evidence="4">Belongs to the GbsR family.</text>
</comment>
<evidence type="ECO:0000256" key="4">
    <source>
        <dbReference type="PIRNR" id="PIRNR006707"/>
    </source>
</evidence>
<dbReference type="PANTHER" id="PTHR38465">
    <property type="entry name" value="HTH-TYPE TRANSCRIPTIONAL REGULATOR MJ1563-RELATED"/>
    <property type="match status" value="1"/>
</dbReference>
<dbReference type="PIRSF" id="PIRSF006707">
    <property type="entry name" value="MJ1563"/>
    <property type="match status" value="1"/>
</dbReference>
<dbReference type="Proteomes" id="UP000295632">
    <property type="component" value="Unassembled WGS sequence"/>
</dbReference>
<dbReference type="SUPFAM" id="SSF46785">
    <property type="entry name" value="Winged helix' DNA-binding domain"/>
    <property type="match status" value="1"/>
</dbReference>
<name>A0A4R6TSB9_9BACI</name>
<dbReference type="GO" id="GO:0003677">
    <property type="term" value="F:DNA binding"/>
    <property type="evidence" value="ECO:0007669"/>
    <property type="project" value="UniProtKB-UniRule"/>
</dbReference>
<accession>A0A4R6TSB9</accession>
<proteinExistence type="inferred from homology"/>
<dbReference type="InterPro" id="IPR036388">
    <property type="entry name" value="WH-like_DNA-bd_sf"/>
</dbReference>